<comment type="caution">
    <text evidence="1">The sequence shown here is derived from an EMBL/GenBank/DDBJ whole genome shotgun (WGS) entry which is preliminary data.</text>
</comment>
<reference evidence="1 2" key="1">
    <citation type="journal article" date="2019" name="Commun. Biol.">
        <title>The bagworm genome reveals a unique fibroin gene that provides high tensile strength.</title>
        <authorList>
            <person name="Kono N."/>
            <person name="Nakamura H."/>
            <person name="Ohtoshi R."/>
            <person name="Tomita M."/>
            <person name="Numata K."/>
            <person name="Arakawa K."/>
        </authorList>
    </citation>
    <scope>NUCLEOTIDE SEQUENCE [LARGE SCALE GENOMIC DNA]</scope>
</reference>
<protein>
    <submittedName>
        <fullName evidence="1">Uncharacterized protein</fullName>
    </submittedName>
</protein>
<accession>A0A4C2A577</accession>
<organism evidence="1 2">
    <name type="scientific">Eumeta variegata</name>
    <name type="common">Bagworm moth</name>
    <name type="synonym">Eumeta japonica</name>
    <dbReference type="NCBI Taxonomy" id="151549"/>
    <lineage>
        <taxon>Eukaryota</taxon>
        <taxon>Metazoa</taxon>
        <taxon>Ecdysozoa</taxon>
        <taxon>Arthropoda</taxon>
        <taxon>Hexapoda</taxon>
        <taxon>Insecta</taxon>
        <taxon>Pterygota</taxon>
        <taxon>Neoptera</taxon>
        <taxon>Endopterygota</taxon>
        <taxon>Lepidoptera</taxon>
        <taxon>Glossata</taxon>
        <taxon>Ditrysia</taxon>
        <taxon>Tineoidea</taxon>
        <taxon>Psychidae</taxon>
        <taxon>Oiketicinae</taxon>
        <taxon>Eumeta</taxon>
    </lineage>
</organism>
<gene>
    <name evidence="1" type="ORF">EVAR_100466_1</name>
</gene>
<keyword evidence="2" id="KW-1185">Reference proteome</keyword>
<evidence type="ECO:0000313" key="1">
    <source>
        <dbReference type="EMBL" id="GBP94932.1"/>
    </source>
</evidence>
<dbReference type="EMBL" id="BGZK01002563">
    <property type="protein sequence ID" value="GBP94932.1"/>
    <property type="molecule type" value="Genomic_DNA"/>
</dbReference>
<dbReference type="AlphaFoldDB" id="A0A4C2A577"/>
<sequence length="156" mass="17384">MEAERHLNSDFDKFIVVGKNGKKQVWCTPHISETYTDHRRSLSAISAIFYSSVSPDADLYTAFLSKLSISLISKPSHKLAMTDHQPIIIASVYLLLSKTLLSGDWEKLLNLGLAVMSQTYWQLAKALKSDTVATMPPLSRNNIPPAFDDDEKAESV</sequence>
<dbReference type="Proteomes" id="UP000299102">
    <property type="component" value="Unassembled WGS sequence"/>
</dbReference>
<proteinExistence type="predicted"/>
<evidence type="ECO:0000313" key="2">
    <source>
        <dbReference type="Proteomes" id="UP000299102"/>
    </source>
</evidence>
<name>A0A4C2A577_EUMVA</name>